<keyword evidence="8 10" id="KW-0472">Membrane</keyword>
<dbReference type="STRING" id="180163.SAMN02745174_01452"/>
<feature type="transmembrane region" description="Helical" evidence="10">
    <location>
        <begin position="95"/>
        <end position="114"/>
    </location>
</feature>
<evidence type="ECO:0000313" key="12">
    <source>
        <dbReference type="Proteomes" id="UP000191153"/>
    </source>
</evidence>
<dbReference type="PIRSF" id="PIRSF006603">
    <property type="entry name" value="DinF"/>
    <property type="match status" value="1"/>
</dbReference>
<evidence type="ECO:0000256" key="1">
    <source>
        <dbReference type="ARBA" id="ARBA00004651"/>
    </source>
</evidence>
<keyword evidence="4" id="KW-0813">Transport</keyword>
<feature type="transmembrane region" description="Helical" evidence="10">
    <location>
        <begin position="260"/>
        <end position="282"/>
    </location>
</feature>
<comment type="similarity">
    <text evidence="2">Belongs to the multi antimicrobial extrusion (MATE) (TC 2.A.66.1) family. MepA subfamily.</text>
</comment>
<name>A0A1T4N7P7_9FUSO</name>
<dbReference type="Proteomes" id="UP000191153">
    <property type="component" value="Unassembled WGS sequence"/>
</dbReference>
<dbReference type="EMBL" id="FUWX01000010">
    <property type="protein sequence ID" value="SJZ75279.1"/>
    <property type="molecule type" value="Genomic_DNA"/>
</dbReference>
<dbReference type="RefSeq" id="WP_078693942.1">
    <property type="nucleotide sequence ID" value="NZ_FUWX01000010.1"/>
</dbReference>
<evidence type="ECO:0000256" key="8">
    <source>
        <dbReference type="ARBA" id="ARBA00023136"/>
    </source>
</evidence>
<dbReference type="InterPro" id="IPR045070">
    <property type="entry name" value="MATE_MepA-like"/>
</dbReference>
<accession>A0A1T4N7P7</accession>
<evidence type="ECO:0000256" key="9">
    <source>
        <dbReference type="ARBA" id="ARBA00023251"/>
    </source>
</evidence>
<feature type="transmembrane region" description="Helical" evidence="10">
    <location>
        <begin position="134"/>
        <end position="152"/>
    </location>
</feature>
<organism evidence="11 12">
    <name type="scientific">Cetobacterium ceti</name>
    <dbReference type="NCBI Taxonomy" id="180163"/>
    <lineage>
        <taxon>Bacteria</taxon>
        <taxon>Fusobacteriati</taxon>
        <taxon>Fusobacteriota</taxon>
        <taxon>Fusobacteriia</taxon>
        <taxon>Fusobacteriales</taxon>
        <taxon>Fusobacteriaceae</taxon>
        <taxon>Cetobacterium</taxon>
    </lineage>
</organism>
<sequence length="439" mass="49060">MNNSLLENESIGKLFFKFALPGVIGMLIVSIQTMIDGIFVSRAIGPLGLAAINLTMPYIQIVQSVAIMIIIGGAVLAGIALGENNYKKYLNIQNLTLWLYIIAILTIDIVSLIFKKQLITFLGATPELYSYVNSYLTYMIIFTIFYVSPIFTETFIRLLGKPNLVFISGSICFLGNIILDYVFIYKFNWGIEGAAIATCIANLLGTLTLIKEFKFVIPKFSISIIKNIFYNGSSEMLTVISSAITTFIFNQIILKYIGQIGISAFTIIFYINSLVTITLYGISQALQPIISYNIGAKNFYKIKKTLNISLITGGVIGISTFFISNIFSDELIGIFARNNKDLFSLGKEALFFFAFAYIFSFVSIIASSFHTAIEKPLESVFLAWMRSLVFIILPLFFLSKFFGQKGIWLATPTGEFLSMILSLYLIKNSLKKLENCLKK</sequence>
<feature type="transmembrane region" description="Helical" evidence="10">
    <location>
        <begin position="164"/>
        <end position="184"/>
    </location>
</feature>
<dbReference type="AlphaFoldDB" id="A0A1T4N7P7"/>
<feature type="transmembrane region" description="Helical" evidence="10">
    <location>
        <begin position="306"/>
        <end position="327"/>
    </location>
</feature>
<dbReference type="Pfam" id="PF01554">
    <property type="entry name" value="MatE"/>
    <property type="match status" value="2"/>
</dbReference>
<protein>
    <recommendedName>
        <fullName evidence="3">Multidrug export protein MepA</fullName>
    </recommendedName>
</protein>
<evidence type="ECO:0000256" key="5">
    <source>
        <dbReference type="ARBA" id="ARBA00022475"/>
    </source>
</evidence>
<reference evidence="11 12" key="1">
    <citation type="submission" date="2017-02" db="EMBL/GenBank/DDBJ databases">
        <authorList>
            <person name="Peterson S.W."/>
        </authorList>
    </citation>
    <scope>NUCLEOTIDE SEQUENCE [LARGE SCALE GENOMIC DNA]</scope>
    <source>
        <strain evidence="11 12">ATCC 700028</strain>
    </source>
</reference>
<feature type="transmembrane region" description="Helical" evidence="10">
    <location>
        <begin position="65"/>
        <end position="83"/>
    </location>
</feature>
<comment type="subcellular location">
    <subcellularLocation>
        <location evidence="1">Cell membrane</location>
        <topology evidence="1">Multi-pass membrane protein</topology>
    </subcellularLocation>
</comment>
<keyword evidence="7 10" id="KW-1133">Transmembrane helix</keyword>
<dbReference type="InterPro" id="IPR002528">
    <property type="entry name" value="MATE_fam"/>
</dbReference>
<feature type="transmembrane region" description="Helical" evidence="10">
    <location>
        <begin position="407"/>
        <end position="426"/>
    </location>
</feature>
<evidence type="ECO:0000256" key="4">
    <source>
        <dbReference type="ARBA" id="ARBA00022448"/>
    </source>
</evidence>
<feature type="transmembrane region" description="Helical" evidence="10">
    <location>
        <begin position="190"/>
        <end position="210"/>
    </location>
</feature>
<dbReference type="CDD" id="cd13143">
    <property type="entry name" value="MATE_MepA_like"/>
    <property type="match status" value="1"/>
</dbReference>
<evidence type="ECO:0000256" key="6">
    <source>
        <dbReference type="ARBA" id="ARBA00022692"/>
    </source>
</evidence>
<evidence type="ECO:0000256" key="10">
    <source>
        <dbReference type="SAM" id="Phobius"/>
    </source>
</evidence>
<dbReference type="PANTHER" id="PTHR43823:SF3">
    <property type="entry name" value="MULTIDRUG EXPORT PROTEIN MEPA"/>
    <property type="match status" value="1"/>
</dbReference>
<dbReference type="InterPro" id="IPR051327">
    <property type="entry name" value="MATE_MepA_subfamily"/>
</dbReference>
<dbReference type="OrthoDB" id="9808954at2"/>
<dbReference type="InterPro" id="IPR048279">
    <property type="entry name" value="MdtK-like"/>
</dbReference>
<feature type="transmembrane region" description="Helical" evidence="10">
    <location>
        <begin position="14"/>
        <end position="31"/>
    </location>
</feature>
<keyword evidence="9" id="KW-0046">Antibiotic resistance</keyword>
<feature type="transmembrane region" description="Helical" evidence="10">
    <location>
        <begin position="349"/>
        <end position="369"/>
    </location>
</feature>
<evidence type="ECO:0000256" key="2">
    <source>
        <dbReference type="ARBA" id="ARBA00008417"/>
    </source>
</evidence>
<keyword evidence="6 10" id="KW-0812">Transmembrane</keyword>
<dbReference type="GO" id="GO:0046677">
    <property type="term" value="P:response to antibiotic"/>
    <property type="evidence" value="ECO:0007669"/>
    <property type="project" value="UniProtKB-KW"/>
</dbReference>
<evidence type="ECO:0000256" key="7">
    <source>
        <dbReference type="ARBA" id="ARBA00022989"/>
    </source>
</evidence>
<keyword evidence="5" id="KW-1003">Cell membrane</keyword>
<dbReference type="GO" id="GO:0005886">
    <property type="term" value="C:plasma membrane"/>
    <property type="evidence" value="ECO:0007669"/>
    <property type="project" value="UniProtKB-SubCell"/>
</dbReference>
<evidence type="ECO:0000313" key="11">
    <source>
        <dbReference type="EMBL" id="SJZ75279.1"/>
    </source>
</evidence>
<evidence type="ECO:0000256" key="3">
    <source>
        <dbReference type="ARBA" id="ARBA00022106"/>
    </source>
</evidence>
<feature type="transmembrane region" description="Helical" evidence="10">
    <location>
        <begin position="381"/>
        <end position="401"/>
    </location>
</feature>
<dbReference type="GO" id="GO:0042910">
    <property type="term" value="F:xenobiotic transmembrane transporter activity"/>
    <property type="evidence" value="ECO:0007669"/>
    <property type="project" value="InterPro"/>
</dbReference>
<keyword evidence="12" id="KW-1185">Reference proteome</keyword>
<dbReference type="GO" id="GO:0015297">
    <property type="term" value="F:antiporter activity"/>
    <property type="evidence" value="ECO:0007669"/>
    <property type="project" value="InterPro"/>
</dbReference>
<proteinExistence type="inferred from homology"/>
<gene>
    <name evidence="11" type="ORF">SAMN02745174_01452</name>
</gene>
<feature type="transmembrane region" description="Helical" evidence="10">
    <location>
        <begin position="236"/>
        <end position="254"/>
    </location>
</feature>
<dbReference type="PANTHER" id="PTHR43823">
    <property type="entry name" value="SPORULATION PROTEIN YKVU"/>
    <property type="match status" value="1"/>
</dbReference>